<evidence type="ECO:0000313" key="4">
    <source>
        <dbReference type="Proteomes" id="UP001236014"/>
    </source>
</evidence>
<dbReference type="Proteomes" id="UP001236014">
    <property type="component" value="Chromosome"/>
</dbReference>
<dbReference type="InterPro" id="IPR050471">
    <property type="entry name" value="AB_hydrolase"/>
</dbReference>
<sequence>MRDGNAISPDGTKIHFSTEGRGRPLVIAPGVLAPLERYLPLARVLADRYTVVLVERRGYGRTEPGSAPATFDRQAEDLVAVLGEASEPAMVFGHSFGGLVSLAAARAAEERVAGMVLYEPPAALLGGPLNRCSRAAGKPSRQVSRTTRCASRSR</sequence>
<keyword evidence="3" id="KW-0378">Hydrolase</keyword>
<dbReference type="AlphaFoldDB" id="A0A9Y2MZN3"/>
<dbReference type="Gene3D" id="3.40.50.1820">
    <property type="entry name" value="alpha/beta hydrolase"/>
    <property type="match status" value="1"/>
</dbReference>
<proteinExistence type="predicted"/>
<dbReference type="InterPro" id="IPR000073">
    <property type="entry name" value="AB_hydrolase_1"/>
</dbReference>
<dbReference type="GO" id="GO:0016787">
    <property type="term" value="F:hydrolase activity"/>
    <property type="evidence" value="ECO:0007669"/>
    <property type="project" value="UniProtKB-KW"/>
</dbReference>
<dbReference type="PANTHER" id="PTHR43433:SF5">
    <property type="entry name" value="AB HYDROLASE-1 DOMAIN-CONTAINING PROTEIN"/>
    <property type="match status" value="1"/>
</dbReference>
<dbReference type="PANTHER" id="PTHR43433">
    <property type="entry name" value="HYDROLASE, ALPHA/BETA FOLD FAMILY PROTEIN"/>
    <property type="match status" value="1"/>
</dbReference>
<dbReference type="EMBL" id="CP127294">
    <property type="protein sequence ID" value="WIX82793.1"/>
    <property type="molecule type" value="Genomic_DNA"/>
</dbReference>
<organism evidence="3 4">
    <name type="scientific">Amycolatopsis carbonis</name>
    <dbReference type="NCBI Taxonomy" id="715471"/>
    <lineage>
        <taxon>Bacteria</taxon>
        <taxon>Bacillati</taxon>
        <taxon>Actinomycetota</taxon>
        <taxon>Actinomycetes</taxon>
        <taxon>Pseudonocardiales</taxon>
        <taxon>Pseudonocardiaceae</taxon>
        <taxon>Amycolatopsis</taxon>
    </lineage>
</organism>
<dbReference type="KEGG" id="acab:QRX50_19445"/>
<dbReference type="InterPro" id="IPR029058">
    <property type="entry name" value="AB_hydrolase_fold"/>
</dbReference>
<name>A0A9Y2MZN3_9PSEU</name>
<reference evidence="3 4" key="1">
    <citation type="submission" date="2023-06" db="EMBL/GenBank/DDBJ databases">
        <authorList>
            <person name="Oyuntsetseg B."/>
            <person name="Kim S.B."/>
        </authorList>
    </citation>
    <scope>NUCLEOTIDE SEQUENCE [LARGE SCALE GENOMIC DNA]</scope>
    <source>
        <strain evidence="3 4">2-15</strain>
    </source>
</reference>
<evidence type="ECO:0000313" key="3">
    <source>
        <dbReference type="EMBL" id="WIX82793.1"/>
    </source>
</evidence>
<feature type="compositionally biased region" description="Polar residues" evidence="1">
    <location>
        <begin position="141"/>
        <end position="154"/>
    </location>
</feature>
<feature type="region of interest" description="Disordered" evidence="1">
    <location>
        <begin position="135"/>
        <end position="154"/>
    </location>
</feature>
<gene>
    <name evidence="3" type="ORF">QRX50_19445</name>
</gene>
<dbReference type="Pfam" id="PF12697">
    <property type="entry name" value="Abhydrolase_6"/>
    <property type="match status" value="1"/>
</dbReference>
<accession>A0A9Y2MZN3</accession>
<keyword evidence="4" id="KW-1185">Reference proteome</keyword>
<dbReference type="PRINTS" id="PR00111">
    <property type="entry name" value="ABHYDROLASE"/>
</dbReference>
<protein>
    <submittedName>
        <fullName evidence="3">Alpha/beta hydrolase</fullName>
    </submittedName>
</protein>
<dbReference type="SUPFAM" id="SSF53474">
    <property type="entry name" value="alpha/beta-Hydrolases"/>
    <property type="match status" value="1"/>
</dbReference>
<feature type="domain" description="AB hydrolase-1" evidence="2">
    <location>
        <begin position="38"/>
        <end position="130"/>
    </location>
</feature>
<dbReference type="RefSeq" id="WP_285973358.1">
    <property type="nucleotide sequence ID" value="NZ_CP127294.1"/>
</dbReference>
<evidence type="ECO:0000259" key="2">
    <source>
        <dbReference type="Pfam" id="PF12697"/>
    </source>
</evidence>
<evidence type="ECO:0000256" key="1">
    <source>
        <dbReference type="SAM" id="MobiDB-lite"/>
    </source>
</evidence>